<dbReference type="EMBL" id="FMAH01000092">
    <property type="protein sequence ID" value="SCB50539.1"/>
    <property type="molecule type" value="Genomic_DNA"/>
</dbReference>
<gene>
    <name evidence="1" type="ORF">GA0061102_10922</name>
</gene>
<evidence type="ECO:0000313" key="1">
    <source>
        <dbReference type="EMBL" id="SCB50539.1"/>
    </source>
</evidence>
<organism evidence="1 2">
    <name type="scientific">Rhizobium miluonense</name>
    <dbReference type="NCBI Taxonomy" id="411945"/>
    <lineage>
        <taxon>Bacteria</taxon>
        <taxon>Pseudomonadati</taxon>
        <taxon>Pseudomonadota</taxon>
        <taxon>Alphaproteobacteria</taxon>
        <taxon>Hyphomicrobiales</taxon>
        <taxon>Rhizobiaceae</taxon>
        <taxon>Rhizobium/Agrobacterium group</taxon>
        <taxon>Rhizobium</taxon>
    </lineage>
</organism>
<dbReference type="Proteomes" id="UP000199435">
    <property type="component" value="Unassembled WGS sequence"/>
</dbReference>
<sequence length="152" mass="16186">MGDHTIVLTIVGGQQIEVDATKVVQVRPRTPAEKDFSNTRVDWAAVDYVVEEPEAVVDLVNGVRVAAGGKQLAQLKTANSLPIWFAGEKATGPWHLLAPELRDGVNSAYKIGNTVVPVGSTSEEVRAVIIAAGGTPLTIRDDAPFAKDFPTK</sequence>
<dbReference type="AlphaFoldDB" id="A0A1C3XE97"/>
<proteinExistence type="predicted"/>
<name>A0A1C3XE97_9HYPH</name>
<dbReference type="OrthoDB" id="10013545at2"/>
<keyword evidence="2" id="KW-1185">Reference proteome</keyword>
<evidence type="ECO:0000313" key="2">
    <source>
        <dbReference type="Proteomes" id="UP000199435"/>
    </source>
</evidence>
<dbReference type="RefSeq" id="WP_092856844.1">
    <property type="nucleotide sequence ID" value="NZ_FMAH01000092.1"/>
</dbReference>
<reference evidence="2" key="1">
    <citation type="submission" date="2016-08" db="EMBL/GenBank/DDBJ databases">
        <authorList>
            <person name="Varghese N."/>
            <person name="Submissions Spin"/>
        </authorList>
    </citation>
    <scope>NUCLEOTIDE SEQUENCE [LARGE SCALE GENOMIC DNA]</scope>
    <source>
        <strain evidence="2">HAMBI 2971</strain>
    </source>
</reference>
<accession>A0A1C3XE97</accession>
<protein>
    <submittedName>
        <fullName evidence="1">Uncharacterized protein</fullName>
    </submittedName>
</protein>